<name>A0AC35TGP3_9BILA</name>
<dbReference type="Proteomes" id="UP000095286">
    <property type="component" value="Unplaced"/>
</dbReference>
<evidence type="ECO:0000313" key="2">
    <source>
        <dbReference type="WBParaSite" id="RSKR_0000039500.1"/>
    </source>
</evidence>
<dbReference type="WBParaSite" id="RSKR_0000039500.1">
    <property type="protein sequence ID" value="RSKR_0000039500.1"/>
    <property type="gene ID" value="RSKR_0000039500"/>
</dbReference>
<accession>A0AC35TGP3</accession>
<evidence type="ECO:0000313" key="1">
    <source>
        <dbReference type="Proteomes" id="UP000095286"/>
    </source>
</evidence>
<proteinExistence type="predicted"/>
<sequence>MVELETTVIEENFIGADLAKFGAVIDDEDSYGYIISGNNVVVYECVKGKRVKILTHDAPVVGMNLGFQKLICYLQTGERIWWNLGDYSIELVTKLPINSIEWVYHVRGGTILLEKSATGEYLLYNTEGTNEEELQLLVTLPNKIDHPKNIALGEDYVVYAVHDTLTLVPFEDSKVPRSSIEVVLNFGESVIPDRLKFTELKIVADNLFAAHSLGRIYIWRQVKCAGLGKSNKYFFHAADNSLTFDVSEACNVYVGTAHSHLTKWNFLNEAGGRWQSKEAITHFEAPLKKVSLSVSCKICCVVLEDNSVIFCKTDSMTILGKGRTLLHSQFYPLHTMQVDPLNKDLIITDTRFGSIQWINPVKWQTIKTADIVLENSVARKIYCSDFEAVKSIVYLFTATPSYIVTAEKRSCEIKEVYIKFWRRQVKGKNNLLLQLEDVICVCEDITKITGELEKGAMFEESTLGSNNAHSNAEFLTSNSDGTINVWKGDAQRFGKWRKDTQRYGKWQGTEVVDITSIRGNVFASVHTSELISAHLILWSTTSMKILHFDNSLSQLHTIKWAPTEYQKYLLAGSAEYVGCFNVETLGYNWLVEQKGLFVYSDLNSAFAYDDKNILVFDVESGALTEKKNFKNAQSRMVCTLHGESRAYSGLSEEGFSLIKESDCLETNEEDNRIQAPKTAFSKLVEISRLHANKGKNSIVLFDNVRKAKELLNGPVFALAPLTQLAPLFINSCLIKKNVV</sequence>
<organism evidence="1 2">
    <name type="scientific">Rhabditophanes sp. KR3021</name>
    <dbReference type="NCBI Taxonomy" id="114890"/>
    <lineage>
        <taxon>Eukaryota</taxon>
        <taxon>Metazoa</taxon>
        <taxon>Ecdysozoa</taxon>
        <taxon>Nematoda</taxon>
        <taxon>Chromadorea</taxon>
        <taxon>Rhabditida</taxon>
        <taxon>Tylenchina</taxon>
        <taxon>Panagrolaimomorpha</taxon>
        <taxon>Strongyloidoidea</taxon>
        <taxon>Alloionematidae</taxon>
        <taxon>Rhabditophanes</taxon>
    </lineage>
</organism>
<reference evidence="2" key="1">
    <citation type="submission" date="2016-11" db="UniProtKB">
        <authorList>
            <consortium name="WormBaseParasite"/>
        </authorList>
    </citation>
    <scope>IDENTIFICATION</scope>
    <source>
        <strain evidence="2">KR3021</strain>
    </source>
</reference>
<protein>
    <submittedName>
        <fullName evidence="2">WD_REPEATS_REGION domain-containing protein</fullName>
    </submittedName>
</protein>